<organism evidence="1 2">
    <name type="scientific">Melastoma candidum</name>
    <dbReference type="NCBI Taxonomy" id="119954"/>
    <lineage>
        <taxon>Eukaryota</taxon>
        <taxon>Viridiplantae</taxon>
        <taxon>Streptophyta</taxon>
        <taxon>Embryophyta</taxon>
        <taxon>Tracheophyta</taxon>
        <taxon>Spermatophyta</taxon>
        <taxon>Magnoliopsida</taxon>
        <taxon>eudicotyledons</taxon>
        <taxon>Gunneridae</taxon>
        <taxon>Pentapetalae</taxon>
        <taxon>rosids</taxon>
        <taxon>malvids</taxon>
        <taxon>Myrtales</taxon>
        <taxon>Melastomataceae</taxon>
        <taxon>Melastomatoideae</taxon>
        <taxon>Melastomateae</taxon>
        <taxon>Melastoma</taxon>
    </lineage>
</organism>
<gene>
    <name evidence="1" type="ORF">MLD38_036564</name>
</gene>
<accession>A0ACB9LLY3</accession>
<proteinExistence type="predicted"/>
<dbReference type="Proteomes" id="UP001057402">
    <property type="component" value="Chromosome 11"/>
</dbReference>
<protein>
    <submittedName>
        <fullName evidence="1">Uncharacterized protein</fullName>
    </submittedName>
</protein>
<comment type="caution">
    <text evidence="1">The sequence shown here is derived from an EMBL/GenBank/DDBJ whole genome shotgun (WGS) entry which is preliminary data.</text>
</comment>
<keyword evidence="2" id="KW-1185">Reference proteome</keyword>
<reference evidence="2" key="1">
    <citation type="journal article" date="2023" name="Front. Plant Sci.">
        <title>Chromosomal-level genome assembly of Melastoma candidum provides insights into trichome evolution.</title>
        <authorList>
            <person name="Zhong Y."/>
            <person name="Wu W."/>
            <person name="Sun C."/>
            <person name="Zou P."/>
            <person name="Liu Y."/>
            <person name="Dai S."/>
            <person name="Zhou R."/>
        </authorList>
    </citation>
    <scope>NUCLEOTIDE SEQUENCE [LARGE SCALE GENOMIC DNA]</scope>
</reference>
<name>A0ACB9LLY3_9MYRT</name>
<evidence type="ECO:0000313" key="2">
    <source>
        <dbReference type="Proteomes" id="UP001057402"/>
    </source>
</evidence>
<sequence>MVMGDDVEMEVDGTAAAVASDIGDEVVEERVFVVHEVDFDYEYDAPMFFDFGRAECAAEALAAESWFGSAASYPPSPFVVKLNMRDQMLNVNVSPKSKIMQHDDDNVDALCGVGDAITRDQAFFSSKKCHEGVAGRMGIFINQQNMATVAKKPGEFCGGLRLGHGTFQQKVISQAKSSAKLARPRSSTLMKPTASQLAKQNKSSKVVNSSHHLPLGKFSGKGLCSSGAESQAVKRQKLDGGELCKVFEVQQQADFVHKASSKKDEVVEKNCRLRLRITIPREPDLATANRAQRTRTKTISEEEQADVTVRRFKARPLNRKIFEAPILPLKKSNPRLPEFQVFHLRTQERAIQHNPATSTTLTLCQNSEKRVLPSCSLPDRDQKNSQRVDEMDLNHTFKARPLDKKEFKFNNEKRLPQTPPIDLFNRLSINSELQSSNICHTQMKTPQPSWLSSKAPKENRFRFLPLNNEIITPVKSKLPRPSGSKQLRHGSEQAAGERCAGLSSRNLGLW</sequence>
<dbReference type="EMBL" id="CM042890">
    <property type="protein sequence ID" value="KAI4311689.1"/>
    <property type="molecule type" value="Genomic_DNA"/>
</dbReference>
<evidence type="ECO:0000313" key="1">
    <source>
        <dbReference type="EMBL" id="KAI4311689.1"/>
    </source>
</evidence>